<organism evidence="6 7">
    <name type="scientific">Sphingomonas oryzagri</name>
    <dbReference type="NCBI Taxonomy" id="3042314"/>
    <lineage>
        <taxon>Bacteria</taxon>
        <taxon>Pseudomonadati</taxon>
        <taxon>Pseudomonadota</taxon>
        <taxon>Alphaproteobacteria</taxon>
        <taxon>Sphingomonadales</taxon>
        <taxon>Sphingomonadaceae</taxon>
        <taxon>Sphingomonas</taxon>
    </lineage>
</organism>
<feature type="domain" description="CENP-V/GFA" evidence="5">
    <location>
        <begin position="3"/>
        <end position="127"/>
    </location>
</feature>
<dbReference type="SUPFAM" id="SSF51316">
    <property type="entry name" value="Mss4-like"/>
    <property type="match status" value="1"/>
</dbReference>
<evidence type="ECO:0000256" key="3">
    <source>
        <dbReference type="ARBA" id="ARBA00022833"/>
    </source>
</evidence>
<proteinExistence type="inferred from homology"/>
<keyword evidence="2" id="KW-0479">Metal-binding</keyword>
<dbReference type="EMBL" id="JARYGZ010000001">
    <property type="protein sequence ID" value="MDH7638465.1"/>
    <property type="molecule type" value="Genomic_DNA"/>
</dbReference>
<dbReference type="PANTHER" id="PTHR33337">
    <property type="entry name" value="GFA DOMAIN-CONTAINING PROTEIN"/>
    <property type="match status" value="1"/>
</dbReference>
<gene>
    <name evidence="6" type="ORF">QGN17_06950</name>
</gene>
<name>A0ABT6MZL7_9SPHN</name>
<evidence type="ECO:0000313" key="6">
    <source>
        <dbReference type="EMBL" id="MDH7638465.1"/>
    </source>
</evidence>
<dbReference type="Gene3D" id="3.90.1590.10">
    <property type="entry name" value="glutathione-dependent formaldehyde- activating enzyme (gfa)"/>
    <property type="match status" value="1"/>
</dbReference>
<comment type="similarity">
    <text evidence="1">Belongs to the Gfa family.</text>
</comment>
<evidence type="ECO:0000259" key="5">
    <source>
        <dbReference type="PROSITE" id="PS51891"/>
    </source>
</evidence>
<evidence type="ECO:0000256" key="1">
    <source>
        <dbReference type="ARBA" id="ARBA00005495"/>
    </source>
</evidence>
<accession>A0ABT6MZL7</accession>
<sequence>MALTGGCACGAIRYRIDGPAYDTGWCHCRLCQKSSGAPAMAFTTCALKDFLIEQGSIATVKLVDYGERGFCAACGTSLTIHVDYQKDEIDVACASLDDPEAVVPEFHIFHDQKIGWVKLADGLPTYDGFGVDARGLMPGDRPA</sequence>
<dbReference type="PROSITE" id="PS51891">
    <property type="entry name" value="CENP_V_GFA"/>
    <property type="match status" value="1"/>
</dbReference>
<keyword evidence="7" id="KW-1185">Reference proteome</keyword>
<dbReference type="InterPro" id="IPR006913">
    <property type="entry name" value="CENP-V/GFA"/>
</dbReference>
<dbReference type="InterPro" id="IPR011057">
    <property type="entry name" value="Mss4-like_sf"/>
</dbReference>
<comment type="caution">
    <text evidence="6">The sequence shown here is derived from an EMBL/GenBank/DDBJ whole genome shotgun (WGS) entry which is preliminary data.</text>
</comment>
<evidence type="ECO:0000256" key="2">
    <source>
        <dbReference type="ARBA" id="ARBA00022723"/>
    </source>
</evidence>
<dbReference type="Pfam" id="PF04828">
    <property type="entry name" value="GFA"/>
    <property type="match status" value="1"/>
</dbReference>
<evidence type="ECO:0000256" key="4">
    <source>
        <dbReference type="ARBA" id="ARBA00023239"/>
    </source>
</evidence>
<dbReference type="RefSeq" id="WP_281043768.1">
    <property type="nucleotide sequence ID" value="NZ_JARYGZ010000001.1"/>
</dbReference>
<reference evidence="6" key="1">
    <citation type="submission" date="2023-04" db="EMBL/GenBank/DDBJ databases">
        <title>Sphingomonas sp. MAHUQ-71 isolated from rice field.</title>
        <authorList>
            <person name="Huq M.A."/>
        </authorList>
    </citation>
    <scope>NUCLEOTIDE SEQUENCE</scope>
    <source>
        <strain evidence="6">MAHUQ-71</strain>
    </source>
</reference>
<keyword evidence="4" id="KW-0456">Lyase</keyword>
<dbReference type="Proteomes" id="UP001160625">
    <property type="component" value="Unassembled WGS sequence"/>
</dbReference>
<evidence type="ECO:0000313" key="7">
    <source>
        <dbReference type="Proteomes" id="UP001160625"/>
    </source>
</evidence>
<dbReference type="PANTHER" id="PTHR33337:SF40">
    <property type="entry name" value="CENP-V_GFA DOMAIN-CONTAINING PROTEIN-RELATED"/>
    <property type="match status" value="1"/>
</dbReference>
<protein>
    <submittedName>
        <fullName evidence="6">GFA family protein</fullName>
    </submittedName>
</protein>
<keyword evidence="3" id="KW-0862">Zinc</keyword>